<dbReference type="NCBIfam" id="TIGR03132">
    <property type="entry name" value="malonate_mdcB"/>
    <property type="match status" value="1"/>
</dbReference>
<dbReference type="PANTHER" id="PTHR30201">
    <property type="entry name" value="TRIPHOSPHORIBOSYL-DEPHOSPHO-COA SYNTHASE"/>
    <property type="match status" value="1"/>
</dbReference>
<dbReference type="STRING" id="758825.SAMN02982985_00828"/>
<dbReference type="EMBL" id="FOTW01000005">
    <property type="protein sequence ID" value="SFL59187.1"/>
    <property type="molecule type" value="Genomic_DNA"/>
</dbReference>
<dbReference type="AlphaFoldDB" id="A0A1I4IYW1"/>
<organism evidence="7 8">
    <name type="scientific">Rugamonas rubra</name>
    <dbReference type="NCBI Taxonomy" id="758825"/>
    <lineage>
        <taxon>Bacteria</taxon>
        <taxon>Pseudomonadati</taxon>
        <taxon>Pseudomonadota</taxon>
        <taxon>Betaproteobacteria</taxon>
        <taxon>Burkholderiales</taxon>
        <taxon>Oxalobacteraceae</taxon>
        <taxon>Telluria group</taxon>
        <taxon>Rugamonas</taxon>
    </lineage>
</organism>
<keyword evidence="2 5" id="KW-0808">Transferase</keyword>
<name>A0A1I4IYW1_9BURK</name>
<evidence type="ECO:0000313" key="8">
    <source>
        <dbReference type="Proteomes" id="UP000199470"/>
    </source>
</evidence>
<gene>
    <name evidence="5" type="primary">mdcB</name>
    <name evidence="7" type="ORF">SAMN02982985_00828</name>
</gene>
<dbReference type="GO" id="GO:0046917">
    <property type="term" value="F:triphosphoribosyl-dephospho-CoA synthase activity"/>
    <property type="evidence" value="ECO:0007669"/>
    <property type="project" value="UniProtKB-UniRule"/>
</dbReference>
<keyword evidence="8" id="KW-1185">Reference proteome</keyword>
<dbReference type="Gene3D" id="1.10.4200.10">
    <property type="entry name" value="Triphosphoribosyl-dephospho-CoA protein"/>
    <property type="match status" value="1"/>
</dbReference>
<dbReference type="PANTHER" id="PTHR30201:SF2">
    <property type="entry name" value="2-(5''-TRIPHOSPHORIBOSYL)-3'-DEPHOSPHOCOENZYME-A SYNTHASE"/>
    <property type="match status" value="1"/>
</dbReference>
<keyword evidence="3 5" id="KW-0547">Nucleotide-binding</keyword>
<evidence type="ECO:0000256" key="2">
    <source>
        <dbReference type="ARBA" id="ARBA00022679"/>
    </source>
</evidence>
<keyword evidence="4 5" id="KW-0067">ATP-binding</keyword>
<dbReference type="Proteomes" id="UP000199470">
    <property type="component" value="Unassembled WGS sequence"/>
</dbReference>
<evidence type="ECO:0000256" key="4">
    <source>
        <dbReference type="ARBA" id="ARBA00022840"/>
    </source>
</evidence>
<sequence>MSRSALQRGPLDQGGQTGQTGRAGRTANLGRPVGLHVAGFAASLPAPLRRAELRRQRAFAAAVARLAVRSLYAELSLYPKPGLVSLVDNGSHDDMNAATFLRSLFALRHYFRHICLAGIQGAPFVRLKQLGIEAETRMLHATGGVNTHRGAIFSLGLLCAAAGRGAAQNMPLTPAALRAVLLIRWGDELAAHCSAIEQPTALSHGLRAAALHAASGAREEGALGLPSVFDIGLPALRASLARGAAMQQARVDALFALMAHVSDTNVYHRGGAEGARTVRAEAERFIALGGTGHPQWREAALDCHRLFVRRRLSPGGAADLLAASCLVHAMSALPPP</sequence>
<feature type="region of interest" description="Disordered" evidence="6">
    <location>
        <begin position="1"/>
        <end position="26"/>
    </location>
</feature>
<evidence type="ECO:0000256" key="3">
    <source>
        <dbReference type="ARBA" id="ARBA00022741"/>
    </source>
</evidence>
<dbReference type="InterPro" id="IPR002736">
    <property type="entry name" value="CitG"/>
</dbReference>
<proteinExistence type="inferred from homology"/>
<evidence type="ECO:0000256" key="1">
    <source>
        <dbReference type="ARBA" id="ARBA00001210"/>
    </source>
</evidence>
<dbReference type="InterPro" id="IPR017555">
    <property type="entry name" value="TriPribosyl-deP-CoA_syn"/>
</dbReference>
<protein>
    <recommendedName>
        <fullName evidence="5">Probable 2-(5''-triphosphoribosyl)-3'-dephosphocoenzyme-A synthase</fullName>
        <shortName evidence="5">2-(5''-triphosphoribosyl)-3'-dephospho-CoA synthase</shortName>
        <ecNumber evidence="5">2.4.2.52</ecNumber>
    </recommendedName>
</protein>
<accession>A0A1I4IYW1</accession>
<dbReference type="GO" id="GO:0051191">
    <property type="term" value="P:prosthetic group biosynthetic process"/>
    <property type="evidence" value="ECO:0007669"/>
    <property type="project" value="TreeGrafter"/>
</dbReference>
<dbReference type="EC" id="2.4.2.52" evidence="5"/>
<comment type="catalytic activity">
    <reaction evidence="1 5">
        <text>3'-dephospho-CoA + ATP = 2'-(5''-triphospho-alpha-D-ribosyl)-3'-dephospho-CoA + adenine</text>
        <dbReference type="Rhea" id="RHEA:15117"/>
        <dbReference type="ChEBI" id="CHEBI:16708"/>
        <dbReference type="ChEBI" id="CHEBI:30616"/>
        <dbReference type="ChEBI" id="CHEBI:57328"/>
        <dbReference type="ChEBI" id="CHEBI:61378"/>
        <dbReference type="EC" id="2.4.2.52"/>
    </reaction>
</comment>
<dbReference type="GO" id="GO:0005524">
    <property type="term" value="F:ATP binding"/>
    <property type="evidence" value="ECO:0007669"/>
    <property type="project" value="UniProtKB-KW"/>
</dbReference>
<comment type="similarity">
    <text evidence="5">Belongs to the CitG/MdcB family.</text>
</comment>
<evidence type="ECO:0000313" key="7">
    <source>
        <dbReference type="EMBL" id="SFL59187.1"/>
    </source>
</evidence>
<evidence type="ECO:0000256" key="5">
    <source>
        <dbReference type="HAMAP-Rule" id="MF_01883"/>
    </source>
</evidence>
<dbReference type="HAMAP" id="MF_01883">
    <property type="entry name" value="MdcB"/>
    <property type="match status" value="1"/>
</dbReference>
<evidence type="ECO:0000256" key="6">
    <source>
        <dbReference type="SAM" id="MobiDB-lite"/>
    </source>
</evidence>
<dbReference type="Pfam" id="PF01874">
    <property type="entry name" value="CitG"/>
    <property type="match status" value="1"/>
</dbReference>
<comment type="function">
    <text evidence="5">Involved in the formation of 2-(5''-phosphoribosyl)-3'-dephosphocoenzyme-A, the prosthetic group of the acyl-carrier protein of the malonate decarboxylase.</text>
</comment>
<reference evidence="7 8" key="1">
    <citation type="submission" date="2016-10" db="EMBL/GenBank/DDBJ databases">
        <authorList>
            <person name="de Groot N.N."/>
        </authorList>
    </citation>
    <scope>NUCLEOTIDE SEQUENCE [LARGE SCALE GENOMIC DNA]</scope>
    <source>
        <strain evidence="7 8">ATCC 43154</strain>
    </source>
</reference>